<gene>
    <name evidence="2" type="ORF">CAMPLR22A2D_LOCUS1108</name>
</gene>
<dbReference type="InterPro" id="IPR038765">
    <property type="entry name" value="Papain-like_cys_pep_sf"/>
</dbReference>
<accession>A0A7H4LD22</accession>
<feature type="region of interest" description="Disordered" evidence="1">
    <location>
        <begin position="87"/>
        <end position="111"/>
    </location>
</feature>
<dbReference type="SUPFAM" id="SSF54001">
    <property type="entry name" value="Cysteine proteinases"/>
    <property type="match status" value="1"/>
</dbReference>
<protein>
    <submittedName>
        <fullName evidence="2">Uncharacterized protein</fullName>
    </submittedName>
</protein>
<evidence type="ECO:0000313" key="3">
    <source>
        <dbReference type="Proteomes" id="UP000280104"/>
    </source>
</evidence>
<dbReference type="EMBL" id="LS480641">
    <property type="protein sequence ID" value="SPT16510.1"/>
    <property type="molecule type" value="Genomic_DNA"/>
</dbReference>
<dbReference type="Gene3D" id="3.40.395.10">
    <property type="entry name" value="Adenoviral Proteinase, Chain A"/>
    <property type="match status" value="1"/>
</dbReference>
<dbReference type="AlphaFoldDB" id="A0A7H4LD22"/>
<feature type="compositionally biased region" description="Basic residues" evidence="1">
    <location>
        <begin position="87"/>
        <end position="98"/>
    </location>
</feature>
<organism evidence="2 3">
    <name type="scientific">Triticum aestivum</name>
    <name type="common">Wheat</name>
    <dbReference type="NCBI Taxonomy" id="4565"/>
    <lineage>
        <taxon>Eukaryota</taxon>
        <taxon>Viridiplantae</taxon>
        <taxon>Streptophyta</taxon>
        <taxon>Embryophyta</taxon>
        <taxon>Tracheophyta</taxon>
        <taxon>Spermatophyta</taxon>
        <taxon>Magnoliopsida</taxon>
        <taxon>Liliopsida</taxon>
        <taxon>Poales</taxon>
        <taxon>Poaceae</taxon>
        <taxon>BOP clade</taxon>
        <taxon>Pooideae</taxon>
        <taxon>Triticodae</taxon>
        <taxon>Triticeae</taxon>
        <taxon>Triticinae</taxon>
        <taxon>Triticum</taxon>
    </lineage>
</organism>
<evidence type="ECO:0000313" key="2">
    <source>
        <dbReference type="EMBL" id="SPT16510.1"/>
    </source>
</evidence>
<evidence type="ECO:0000256" key="1">
    <source>
        <dbReference type="SAM" id="MobiDB-lite"/>
    </source>
</evidence>
<reference evidence="2 3" key="1">
    <citation type="submission" date="2018-05" db="EMBL/GenBank/DDBJ databases">
        <authorList>
            <person name="Thind KAUR A."/>
        </authorList>
    </citation>
    <scope>NUCLEOTIDE SEQUENCE [LARGE SCALE GENOMIC DNA]</scope>
</reference>
<sequence length="390" mass="44543">MSTQLGMNINTSPTQLASTVVLGDSRGGEEKAPLVASDVAIDEDEDDDDTQQYVNTGAYLGFEHHESVPELSSPEAERIMDDLPVVKKSRKRPRKGKKAASMIQPPQQPRVQDRIDIPGAAKWHIPGQPILPKAALGARFGDLRRLHDDVPRIEKGLIALKDPGYPLYVVNVLRQLSYINTFPAEKFFLRFDYIFDMFHVKKLDFKFVHLYALHMNYLIGVEQIPHICVADPYFMHEGFLGVCAKHREYVREYIVNFMLANKDKEAILVPYHPLGGRSVLIILYPRYSHALYLDSLKNINKKDYTHIKSVLDSAMFYYDARGGEVKDKKRRDGRLAFGHKTNFCCIQQPSDSLNDGFYVLHHMWSTDEITRTFACHLDPAMPIFCNGQRT</sequence>
<dbReference type="Proteomes" id="UP000280104">
    <property type="component" value="Chromosome II"/>
</dbReference>
<name>A0A7H4LD22_WHEAT</name>
<proteinExistence type="predicted"/>